<dbReference type="EMBL" id="MCGT01000003">
    <property type="protein sequence ID" value="ORX61788.1"/>
    <property type="molecule type" value="Genomic_DNA"/>
</dbReference>
<comment type="caution">
    <text evidence="1">The sequence shown here is derived from an EMBL/GenBank/DDBJ whole genome shotgun (WGS) entry which is preliminary data.</text>
</comment>
<evidence type="ECO:0000313" key="2">
    <source>
        <dbReference type="Proteomes" id="UP000242146"/>
    </source>
</evidence>
<name>A0A1X2GW32_9FUNG</name>
<reference evidence="1 2" key="1">
    <citation type="submission" date="2016-07" db="EMBL/GenBank/DDBJ databases">
        <title>Pervasive Adenine N6-methylation of Active Genes in Fungi.</title>
        <authorList>
            <consortium name="DOE Joint Genome Institute"/>
            <person name="Mondo S.J."/>
            <person name="Dannebaum R.O."/>
            <person name="Kuo R.C."/>
            <person name="Labutti K."/>
            <person name="Haridas S."/>
            <person name="Kuo A."/>
            <person name="Salamov A."/>
            <person name="Ahrendt S.R."/>
            <person name="Lipzen A."/>
            <person name="Sullivan W."/>
            <person name="Andreopoulos W.B."/>
            <person name="Clum A."/>
            <person name="Lindquist E."/>
            <person name="Daum C."/>
            <person name="Ramamoorthy G.K."/>
            <person name="Gryganskyi A."/>
            <person name="Culley D."/>
            <person name="Magnuson J.K."/>
            <person name="James T.Y."/>
            <person name="O'Malley M.A."/>
            <person name="Stajich J.E."/>
            <person name="Spatafora J.W."/>
            <person name="Visel A."/>
            <person name="Grigoriev I.V."/>
        </authorList>
    </citation>
    <scope>NUCLEOTIDE SEQUENCE [LARGE SCALE GENOMIC DNA]</scope>
    <source>
        <strain evidence="1 2">NRRL 3301</strain>
    </source>
</reference>
<dbReference type="Proteomes" id="UP000242146">
    <property type="component" value="Unassembled WGS sequence"/>
</dbReference>
<organism evidence="1 2">
    <name type="scientific">Hesseltinella vesiculosa</name>
    <dbReference type="NCBI Taxonomy" id="101127"/>
    <lineage>
        <taxon>Eukaryota</taxon>
        <taxon>Fungi</taxon>
        <taxon>Fungi incertae sedis</taxon>
        <taxon>Mucoromycota</taxon>
        <taxon>Mucoromycotina</taxon>
        <taxon>Mucoromycetes</taxon>
        <taxon>Mucorales</taxon>
        <taxon>Cunninghamellaceae</taxon>
        <taxon>Hesseltinella</taxon>
    </lineage>
</organism>
<evidence type="ECO:0000313" key="1">
    <source>
        <dbReference type="EMBL" id="ORX61788.1"/>
    </source>
</evidence>
<accession>A0A1X2GW32</accession>
<sequence>MSAWQSSSLRQTVLDLFAGLYTIDECNNHGLNRLLDSLATGILPSIVIAIRYYMDLCLQSFLHDRSPLYSLPVWHTIE</sequence>
<proteinExistence type="predicted"/>
<dbReference type="AlphaFoldDB" id="A0A1X2GW32"/>
<gene>
    <name evidence="1" type="ORF">DM01DRAFT_1129567</name>
</gene>
<protein>
    <submittedName>
        <fullName evidence="1">Uncharacterized protein</fullName>
    </submittedName>
</protein>
<keyword evidence="2" id="KW-1185">Reference proteome</keyword>